<accession>A0A1M7UMB6</accession>
<organism evidence="1 2">
    <name type="scientific">Bradyrhizobium erythrophlei</name>
    <dbReference type="NCBI Taxonomy" id="1437360"/>
    <lineage>
        <taxon>Bacteria</taxon>
        <taxon>Pseudomonadati</taxon>
        <taxon>Pseudomonadota</taxon>
        <taxon>Alphaproteobacteria</taxon>
        <taxon>Hyphomicrobiales</taxon>
        <taxon>Nitrobacteraceae</taxon>
        <taxon>Bradyrhizobium</taxon>
    </lineage>
</organism>
<keyword evidence="2" id="KW-1185">Reference proteome</keyword>
<evidence type="ECO:0000313" key="1">
    <source>
        <dbReference type="EMBL" id="SHN84109.1"/>
    </source>
</evidence>
<reference evidence="2" key="1">
    <citation type="submission" date="2016-11" db="EMBL/GenBank/DDBJ databases">
        <authorList>
            <person name="Varghese N."/>
            <person name="Submissions S."/>
        </authorList>
    </citation>
    <scope>NUCLEOTIDE SEQUENCE [LARGE SCALE GENOMIC DNA]</scope>
    <source>
        <strain evidence="2">GAS401</strain>
    </source>
</reference>
<name>A0A1M7UMB6_9BRAD</name>
<dbReference type="Proteomes" id="UP000184096">
    <property type="component" value="Chromosome I"/>
</dbReference>
<dbReference type="EMBL" id="LT670849">
    <property type="protein sequence ID" value="SHN84109.1"/>
    <property type="molecule type" value="Genomic_DNA"/>
</dbReference>
<proteinExistence type="predicted"/>
<evidence type="ECO:0000313" key="2">
    <source>
        <dbReference type="Proteomes" id="UP000184096"/>
    </source>
</evidence>
<gene>
    <name evidence="1" type="ORF">SAMN05444170_5782</name>
</gene>
<protein>
    <submittedName>
        <fullName evidence="1">Uncharacterized protein</fullName>
    </submittedName>
</protein>
<sequence>MFKIVGAVIWIVVFAMVLSSVFSSEKINAAPQSVGQLHHTGKLQH</sequence>
<dbReference type="AlphaFoldDB" id="A0A1M7UMB6"/>